<accession>A0A401GVP6</accession>
<sequence>MHKDPPSISISISPPNLIHPGRMLTYASPPRAESESPLVSSAPVKFGRCASNSPWGIPPGEIKKSRSEARVGWVRAGRDLASHVVRWCSRLRCGLGACGQVDLAGRG</sequence>
<dbReference type="AlphaFoldDB" id="A0A401GVP6"/>
<comment type="caution">
    <text evidence="1">The sequence shown here is derived from an EMBL/GenBank/DDBJ whole genome shotgun (WGS) entry which is preliminary data.</text>
</comment>
<dbReference type="RefSeq" id="XP_027617211.1">
    <property type="nucleotide sequence ID" value="XM_027761410.1"/>
</dbReference>
<dbReference type="EMBL" id="BFAD01000009">
    <property type="protein sequence ID" value="GBE86298.1"/>
    <property type="molecule type" value="Genomic_DNA"/>
</dbReference>
<keyword evidence="2" id="KW-1185">Reference proteome</keyword>
<evidence type="ECO:0000313" key="2">
    <source>
        <dbReference type="Proteomes" id="UP000287166"/>
    </source>
</evidence>
<dbReference type="Proteomes" id="UP000287166">
    <property type="component" value="Unassembled WGS sequence"/>
</dbReference>
<name>A0A401GVP6_9APHY</name>
<evidence type="ECO:0000313" key="1">
    <source>
        <dbReference type="EMBL" id="GBE86298.1"/>
    </source>
</evidence>
<protein>
    <submittedName>
        <fullName evidence="1">Uncharacterized protein</fullName>
    </submittedName>
</protein>
<reference evidence="1 2" key="1">
    <citation type="journal article" date="2018" name="Sci. Rep.">
        <title>Genome sequence of the cauliflower mushroom Sparassis crispa (Hanabiratake) and its association with beneficial usage.</title>
        <authorList>
            <person name="Kiyama R."/>
            <person name="Furutani Y."/>
            <person name="Kawaguchi K."/>
            <person name="Nakanishi T."/>
        </authorList>
    </citation>
    <scope>NUCLEOTIDE SEQUENCE [LARGE SCALE GENOMIC DNA]</scope>
</reference>
<dbReference type="InParanoid" id="A0A401GVP6"/>
<dbReference type="GeneID" id="38783215"/>
<proteinExistence type="predicted"/>
<organism evidence="1 2">
    <name type="scientific">Sparassis crispa</name>
    <dbReference type="NCBI Taxonomy" id="139825"/>
    <lineage>
        <taxon>Eukaryota</taxon>
        <taxon>Fungi</taxon>
        <taxon>Dikarya</taxon>
        <taxon>Basidiomycota</taxon>
        <taxon>Agaricomycotina</taxon>
        <taxon>Agaricomycetes</taxon>
        <taxon>Polyporales</taxon>
        <taxon>Sparassidaceae</taxon>
        <taxon>Sparassis</taxon>
    </lineage>
</organism>
<gene>
    <name evidence="1" type="ORF">SCP_0901770</name>
</gene>